<accession>A0A2I1M1F4</accession>
<dbReference type="RefSeq" id="WP_101541634.1">
    <property type="nucleotide sequence ID" value="NZ_PKGU01000008.1"/>
</dbReference>
<gene>
    <name evidence="3" type="ORF">CYJ32_07795</name>
</gene>
<organism evidence="3 4">
    <name type="scientific">Alloscardovia omnicolens</name>
    <dbReference type="NCBI Taxonomy" id="419015"/>
    <lineage>
        <taxon>Bacteria</taxon>
        <taxon>Bacillati</taxon>
        <taxon>Actinomycetota</taxon>
        <taxon>Actinomycetes</taxon>
        <taxon>Bifidobacteriales</taxon>
        <taxon>Bifidobacteriaceae</taxon>
        <taxon>Alloscardovia</taxon>
    </lineage>
</organism>
<keyword evidence="2" id="KW-0472">Membrane</keyword>
<feature type="region of interest" description="Disordered" evidence="1">
    <location>
        <begin position="151"/>
        <end position="188"/>
    </location>
</feature>
<dbReference type="AlphaFoldDB" id="A0A2I1M1F4"/>
<keyword evidence="2" id="KW-0812">Transmembrane</keyword>
<evidence type="ECO:0000256" key="1">
    <source>
        <dbReference type="SAM" id="MobiDB-lite"/>
    </source>
</evidence>
<evidence type="ECO:0000313" key="4">
    <source>
        <dbReference type="Proteomes" id="UP000242263"/>
    </source>
</evidence>
<dbReference type="EMBL" id="PKGU01000008">
    <property type="protein sequence ID" value="PKZ13973.1"/>
    <property type="molecule type" value="Genomic_DNA"/>
</dbReference>
<protein>
    <submittedName>
        <fullName evidence="3">Uncharacterized protein</fullName>
    </submittedName>
</protein>
<feature type="transmembrane region" description="Helical" evidence="2">
    <location>
        <begin position="195"/>
        <end position="214"/>
    </location>
</feature>
<reference evidence="3 4" key="1">
    <citation type="submission" date="2017-12" db="EMBL/GenBank/DDBJ databases">
        <title>Phylogenetic diversity of female urinary microbiome.</title>
        <authorList>
            <person name="Thomas-White K."/>
            <person name="Wolfe A.J."/>
        </authorList>
    </citation>
    <scope>NUCLEOTIDE SEQUENCE [LARGE SCALE GENOMIC DNA]</scope>
    <source>
        <strain evidence="3 4">UMB0064</strain>
    </source>
</reference>
<feature type="compositionally biased region" description="Basic and acidic residues" evidence="1">
    <location>
        <begin position="164"/>
        <end position="175"/>
    </location>
</feature>
<feature type="region of interest" description="Disordered" evidence="1">
    <location>
        <begin position="1"/>
        <end position="25"/>
    </location>
</feature>
<evidence type="ECO:0000256" key="2">
    <source>
        <dbReference type="SAM" id="Phobius"/>
    </source>
</evidence>
<sequence length="221" mass="23520">MKYTTPEGYEFSGKSAGNRRGPFPKDGSTVRIYGSTITQNLYIDFAEIPQPTAASYNVAVTVDGQAQAVTEELLNKLGSKLVNKEDNKEIAPTAVKGNVVSFADFEAGSYKLSYVLSDGYEIVKQVNIASDYKEFAASETAEEASLDLHVVENKGDNNNGSDVDANKSDDKKADKPVAAATEPAKKLSQTGVNPVMAATVTVVLAVLGFAARAVEAARKRS</sequence>
<name>A0A2I1M1F4_9BIFI</name>
<proteinExistence type="predicted"/>
<evidence type="ECO:0000313" key="3">
    <source>
        <dbReference type="EMBL" id="PKZ13973.1"/>
    </source>
</evidence>
<dbReference type="Proteomes" id="UP000242263">
    <property type="component" value="Unassembled WGS sequence"/>
</dbReference>
<comment type="caution">
    <text evidence="3">The sequence shown here is derived from an EMBL/GenBank/DDBJ whole genome shotgun (WGS) entry which is preliminary data.</text>
</comment>
<keyword evidence="2" id="KW-1133">Transmembrane helix</keyword>